<evidence type="ECO:0000313" key="1">
    <source>
        <dbReference type="EnsemblPlants" id="OB11G15680.1"/>
    </source>
</evidence>
<dbReference type="HOGENOM" id="CLU_2227278_0_0_1"/>
<organism evidence="1">
    <name type="scientific">Oryza brachyantha</name>
    <name type="common">malo sina</name>
    <dbReference type="NCBI Taxonomy" id="4533"/>
    <lineage>
        <taxon>Eukaryota</taxon>
        <taxon>Viridiplantae</taxon>
        <taxon>Streptophyta</taxon>
        <taxon>Embryophyta</taxon>
        <taxon>Tracheophyta</taxon>
        <taxon>Spermatophyta</taxon>
        <taxon>Magnoliopsida</taxon>
        <taxon>Liliopsida</taxon>
        <taxon>Poales</taxon>
        <taxon>Poaceae</taxon>
        <taxon>BOP clade</taxon>
        <taxon>Oryzoideae</taxon>
        <taxon>Oryzeae</taxon>
        <taxon>Oryzinae</taxon>
        <taxon>Oryza</taxon>
    </lineage>
</organism>
<dbReference type="AlphaFoldDB" id="J3N6Y2"/>
<evidence type="ECO:0000313" key="2">
    <source>
        <dbReference type="Proteomes" id="UP000006038"/>
    </source>
</evidence>
<dbReference type="EnsemblPlants" id="OB11G15680.1">
    <property type="protein sequence ID" value="OB11G15680.1"/>
    <property type="gene ID" value="OB11G15680"/>
</dbReference>
<dbReference type="Gramene" id="OB11G15680.1">
    <property type="protein sequence ID" value="OB11G15680.1"/>
    <property type="gene ID" value="OB11G15680"/>
</dbReference>
<name>J3N6Y2_ORYBR</name>
<sequence length="106" mass="11616">MQAHAIEIQHRKKDNVELETRCSQLTTSKTVLDAECLQLKKGKDTVIAELSLQVRQSTRAMVTDLETQLKAAKGTLDQLASTALTVFGLLQTMVTNSSSTPISEDL</sequence>
<dbReference type="Proteomes" id="UP000006038">
    <property type="component" value="Chromosome 11"/>
</dbReference>
<keyword evidence="2" id="KW-1185">Reference proteome</keyword>
<reference evidence="1" key="1">
    <citation type="journal article" date="2013" name="Nat. Commun.">
        <title>Whole-genome sequencing of Oryza brachyantha reveals mechanisms underlying Oryza genome evolution.</title>
        <authorList>
            <person name="Chen J."/>
            <person name="Huang Q."/>
            <person name="Gao D."/>
            <person name="Wang J."/>
            <person name="Lang Y."/>
            <person name="Liu T."/>
            <person name="Li B."/>
            <person name="Bai Z."/>
            <person name="Luis Goicoechea J."/>
            <person name="Liang C."/>
            <person name="Chen C."/>
            <person name="Zhang W."/>
            <person name="Sun S."/>
            <person name="Liao Y."/>
            <person name="Zhang X."/>
            <person name="Yang L."/>
            <person name="Song C."/>
            <person name="Wang M."/>
            <person name="Shi J."/>
            <person name="Liu G."/>
            <person name="Liu J."/>
            <person name="Zhou H."/>
            <person name="Zhou W."/>
            <person name="Yu Q."/>
            <person name="An N."/>
            <person name="Chen Y."/>
            <person name="Cai Q."/>
            <person name="Wang B."/>
            <person name="Liu B."/>
            <person name="Min J."/>
            <person name="Huang Y."/>
            <person name="Wu H."/>
            <person name="Li Z."/>
            <person name="Zhang Y."/>
            <person name="Yin Y."/>
            <person name="Song W."/>
            <person name="Jiang J."/>
            <person name="Jackson S.A."/>
            <person name="Wing R.A."/>
            <person name="Wang J."/>
            <person name="Chen M."/>
        </authorList>
    </citation>
    <scope>NUCLEOTIDE SEQUENCE [LARGE SCALE GENOMIC DNA]</scope>
    <source>
        <strain evidence="1">cv. IRGC 101232</strain>
    </source>
</reference>
<proteinExistence type="predicted"/>
<protein>
    <submittedName>
        <fullName evidence="1">Uncharacterized protein</fullName>
    </submittedName>
</protein>
<reference evidence="1" key="2">
    <citation type="submission" date="2013-04" db="UniProtKB">
        <authorList>
            <consortium name="EnsemblPlants"/>
        </authorList>
    </citation>
    <scope>IDENTIFICATION</scope>
</reference>
<accession>J3N6Y2</accession>